<dbReference type="FunFam" id="3.30.559.10:FF:000007">
    <property type="entry name" value="Dihydrolipoamide acetyltransferase component of pyruvate dehydrogenase complex"/>
    <property type="match status" value="1"/>
</dbReference>
<dbReference type="InterPro" id="IPR023213">
    <property type="entry name" value="CAT-like_dom_sf"/>
</dbReference>
<dbReference type="InterPro" id="IPR000089">
    <property type="entry name" value="Biotin_lipoyl"/>
</dbReference>
<keyword evidence="12" id="KW-1185">Reference proteome</keyword>
<dbReference type="SUPFAM" id="SSF51230">
    <property type="entry name" value="Single hybrid motif"/>
    <property type="match status" value="1"/>
</dbReference>
<dbReference type="InterPro" id="IPR011053">
    <property type="entry name" value="Single_hybrid_motif"/>
</dbReference>
<dbReference type="Pfam" id="PF00198">
    <property type="entry name" value="2-oxoacid_dh"/>
    <property type="match status" value="1"/>
</dbReference>
<comment type="similarity">
    <text evidence="2 7">Belongs to the 2-oxoacid dehydrogenase family.</text>
</comment>
<evidence type="ECO:0000256" key="1">
    <source>
        <dbReference type="ARBA" id="ARBA00001938"/>
    </source>
</evidence>
<dbReference type="GO" id="GO:0016407">
    <property type="term" value="F:acetyltransferase activity"/>
    <property type="evidence" value="ECO:0007669"/>
    <property type="project" value="TreeGrafter"/>
</dbReference>
<evidence type="ECO:0000256" key="6">
    <source>
        <dbReference type="ARBA" id="ARBA00023315"/>
    </source>
</evidence>
<evidence type="ECO:0000256" key="2">
    <source>
        <dbReference type="ARBA" id="ARBA00007317"/>
    </source>
</evidence>
<feature type="region of interest" description="Disordered" evidence="8">
    <location>
        <begin position="86"/>
        <end position="174"/>
    </location>
</feature>
<name>A0A936YYG4_9BURK</name>
<comment type="caution">
    <text evidence="11">The sequence shown here is derived from an EMBL/GenBank/DDBJ whole genome shotgun (WGS) entry which is preliminary data.</text>
</comment>
<dbReference type="InterPro" id="IPR003016">
    <property type="entry name" value="2-oxoA_DH_lipoyl-BS"/>
</dbReference>
<protein>
    <recommendedName>
        <fullName evidence="7">Dihydrolipoamide acetyltransferase component of pyruvate dehydrogenase complex</fullName>
        <ecNumber evidence="7">2.3.1.-</ecNumber>
    </recommendedName>
</protein>
<sequence length="456" mass="48609">MGLYAIKMPDIGEGIAEVELVAWRVQPGDVVQEDQILADVMTDKATVEIPSPVAGKVETLGGKPGQLMAVGAELIRLEVEGAGNVREGAQETSRAASHPLRGKAGVGAGAGAAPVPPDLKDDVTHENEDVPARAPSAPTPSLRQRGSEETSMQPPRATPAPMRPAGEKPVASPAVRRRAWELGIELQFVHGSGPAGRITHEDLDVYLASRGQGPTARATALRQRQGEEAVPVIGLRRRIAQKMQEAKRRIPHFSYVEEVDVTELEALRAQLNAKFGASRGKLTVLPFIARAVVLALDEFPQMNARFDDDAGVVKRSHPVHLGIATQTDAGLAVPVLRHAEAQDVWGLAREVARLADATRAGKATREELAGSTITITSLGPLGGIVTTPVINHPEVAIVGVNRIVERPVIRNGAVVARQLMNLSSSFDHRVVDGMDAARFIQAVRALLESPALLFVE</sequence>
<evidence type="ECO:0000256" key="8">
    <source>
        <dbReference type="SAM" id="MobiDB-lite"/>
    </source>
</evidence>
<dbReference type="EMBL" id="JAEQNE010000002">
    <property type="protein sequence ID" value="MBL0391718.1"/>
    <property type="molecule type" value="Genomic_DNA"/>
</dbReference>
<dbReference type="Pfam" id="PF02817">
    <property type="entry name" value="E3_binding"/>
    <property type="match status" value="1"/>
</dbReference>
<dbReference type="Gene3D" id="3.30.559.10">
    <property type="entry name" value="Chloramphenicol acetyltransferase-like domain"/>
    <property type="match status" value="1"/>
</dbReference>
<feature type="domain" description="Peripheral subunit-binding (PSBD)" evidence="10">
    <location>
        <begin position="170"/>
        <end position="207"/>
    </location>
</feature>
<evidence type="ECO:0000313" key="11">
    <source>
        <dbReference type="EMBL" id="MBL0391718.1"/>
    </source>
</evidence>
<dbReference type="Gene3D" id="4.10.320.10">
    <property type="entry name" value="E3-binding domain"/>
    <property type="match status" value="1"/>
</dbReference>
<feature type="domain" description="Lipoyl-binding" evidence="9">
    <location>
        <begin position="3"/>
        <end position="78"/>
    </location>
</feature>
<comment type="cofactor">
    <cofactor evidence="1 7">
        <name>(R)-lipoate</name>
        <dbReference type="ChEBI" id="CHEBI:83088"/>
    </cofactor>
</comment>
<dbReference type="RefSeq" id="WP_201674327.1">
    <property type="nucleotide sequence ID" value="NZ_JAEQNE010000002.1"/>
</dbReference>
<dbReference type="GO" id="GO:0005737">
    <property type="term" value="C:cytoplasm"/>
    <property type="evidence" value="ECO:0007669"/>
    <property type="project" value="TreeGrafter"/>
</dbReference>
<dbReference type="InterPro" id="IPR050743">
    <property type="entry name" value="2-oxoacid_DH_E2_comp"/>
</dbReference>
<dbReference type="PROSITE" id="PS50968">
    <property type="entry name" value="BIOTINYL_LIPOYL"/>
    <property type="match status" value="1"/>
</dbReference>
<dbReference type="InterPro" id="IPR036625">
    <property type="entry name" value="E3-bd_dom_sf"/>
</dbReference>
<dbReference type="PANTHER" id="PTHR43178">
    <property type="entry name" value="DIHYDROLIPOAMIDE ACETYLTRANSFERASE COMPONENT OF PYRUVATE DEHYDROGENASE COMPLEX"/>
    <property type="match status" value="1"/>
</dbReference>
<dbReference type="PANTHER" id="PTHR43178:SF5">
    <property type="entry name" value="LIPOAMIDE ACYLTRANSFERASE COMPONENT OF BRANCHED-CHAIN ALPHA-KETO ACID DEHYDROGENASE COMPLEX, MITOCHONDRIAL"/>
    <property type="match status" value="1"/>
</dbReference>
<dbReference type="InterPro" id="IPR001078">
    <property type="entry name" value="2-oxoacid_DH_actylTfrase"/>
</dbReference>
<dbReference type="Proteomes" id="UP000599109">
    <property type="component" value="Unassembled WGS sequence"/>
</dbReference>
<dbReference type="PROSITE" id="PS51826">
    <property type="entry name" value="PSBD"/>
    <property type="match status" value="1"/>
</dbReference>
<dbReference type="GO" id="GO:0031405">
    <property type="term" value="F:lipoic acid binding"/>
    <property type="evidence" value="ECO:0007669"/>
    <property type="project" value="TreeGrafter"/>
</dbReference>
<keyword evidence="5 7" id="KW-0450">Lipoyl</keyword>
<accession>A0A936YYG4</accession>
<evidence type="ECO:0000256" key="7">
    <source>
        <dbReference type="RuleBase" id="RU003423"/>
    </source>
</evidence>
<comment type="subunit">
    <text evidence="3">Forms a 24-polypeptide structural core with octahedral symmetry.</text>
</comment>
<keyword evidence="6 7" id="KW-0012">Acyltransferase</keyword>
<evidence type="ECO:0000259" key="10">
    <source>
        <dbReference type="PROSITE" id="PS51826"/>
    </source>
</evidence>
<evidence type="ECO:0000256" key="4">
    <source>
        <dbReference type="ARBA" id="ARBA00022679"/>
    </source>
</evidence>
<dbReference type="Gene3D" id="2.40.50.100">
    <property type="match status" value="1"/>
</dbReference>
<organism evidence="11 12">
    <name type="scientific">Ramlibacter monticola</name>
    <dbReference type="NCBI Taxonomy" id="1926872"/>
    <lineage>
        <taxon>Bacteria</taxon>
        <taxon>Pseudomonadati</taxon>
        <taxon>Pseudomonadota</taxon>
        <taxon>Betaproteobacteria</taxon>
        <taxon>Burkholderiales</taxon>
        <taxon>Comamonadaceae</taxon>
        <taxon>Ramlibacter</taxon>
    </lineage>
</organism>
<dbReference type="InterPro" id="IPR004167">
    <property type="entry name" value="PSBD"/>
</dbReference>
<dbReference type="AlphaFoldDB" id="A0A936YYG4"/>
<keyword evidence="4 7" id="KW-0808">Transferase</keyword>
<evidence type="ECO:0000313" key="12">
    <source>
        <dbReference type="Proteomes" id="UP000599109"/>
    </source>
</evidence>
<dbReference type="SUPFAM" id="SSF47005">
    <property type="entry name" value="Peripheral subunit-binding domain of 2-oxo acid dehydrogenase complex"/>
    <property type="match status" value="1"/>
</dbReference>
<feature type="compositionally biased region" description="Polar residues" evidence="8">
    <location>
        <begin position="139"/>
        <end position="153"/>
    </location>
</feature>
<dbReference type="SUPFAM" id="SSF52777">
    <property type="entry name" value="CoA-dependent acyltransferases"/>
    <property type="match status" value="1"/>
</dbReference>
<dbReference type="PROSITE" id="PS00189">
    <property type="entry name" value="LIPOYL"/>
    <property type="match status" value="1"/>
</dbReference>
<evidence type="ECO:0000256" key="3">
    <source>
        <dbReference type="ARBA" id="ARBA00011484"/>
    </source>
</evidence>
<feature type="compositionally biased region" description="Basic and acidic residues" evidence="8">
    <location>
        <begin position="118"/>
        <end position="131"/>
    </location>
</feature>
<evidence type="ECO:0000256" key="5">
    <source>
        <dbReference type="ARBA" id="ARBA00022823"/>
    </source>
</evidence>
<evidence type="ECO:0000259" key="9">
    <source>
        <dbReference type="PROSITE" id="PS50968"/>
    </source>
</evidence>
<gene>
    <name evidence="11" type="ORF">JJ685_11280</name>
</gene>
<dbReference type="CDD" id="cd06849">
    <property type="entry name" value="lipoyl_domain"/>
    <property type="match status" value="1"/>
</dbReference>
<reference evidence="11 12" key="1">
    <citation type="journal article" date="2017" name="Int. J. Syst. Evol. Microbiol.">
        <title>Ramlibacter monticola sp. nov., isolated from forest soil.</title>
        <authorList>
            <person name="Chaudhary D.K."/>
            <person name="Kim J."/>
        </authorList>
    </citation>
    <scope>NUCLEOTIDE SEQUENCE [LARGE SCALE GENOMIC DNA]</scope>
    <source>
        <strain evidence="11 12">KACC 19175</strain>
    </source>
</reference>
<dbReference type="Pfam" id="PF00364">
    <property type="entry name" value="Biotin_lipoyl"/>
    <property type="match status" value="1"/>
</dbReference>
<dbReference type="EC" id="2.3.1.-" evidence="7"/>
<proteinExistence type="inferred from homology"/>